<feature type="compositionally biased region" description="Basic and acidic residues" evidence="3">
    <location>
        <begin position="454"/>
        <end position="471"/>
    </location>
</feature>
<evidence type="ECO:0000259" key="5">
    <source>
        <dbReference type="PROSITE" id="PS50195"/>
    </source>
</evidence>
<dbReference type="GO" id="GO:0004672">
    <property type="term" value="F:protein kinase activity"/>
    <property type="evidence" value="ECO:0007669"/>
    <property type="project" value="InterPro"/>
</dbReference>
<evidence type="ECO:0000256" key="3">
    <source>
        <dbReference type="SAM" id="MobiDB-lite"/>
    </source>
</evidence>
<dbReference type="PANTHER" id="PTHR22999">
    <property type="entry name" value="PX SERINE/THREONINE KINASE PXK"/>
    <property type="match status" value="1"/>
</dbReference>
<dbReference type="SUPFAM" id="SSF64268">
    <property type="entry name" value="PX domain"/>
    <property type="match status" value="1"/>
</dbReference>
<evidence type="ECO:0000256" key="2">
    <source>
        <dbReference type="ARBA" id="ARBA00022490"/>
    </source>
</evidence>
<dbReference type="AlphaFoldDB" id="A0A6M2CLR5"/>
<dbReference type="GO" id="GO:0005524">
    <property type="term" value="F:ATP binding"/>
    <property type="evidence" value="ECO:0007669"/>
    <property type="project" value="InterPro"/>
</dbReference>
<dbReference type="SMART" id="SM00220">
    <property type="entry name" value="S_TKc"/>
    <property type="match status" value="1"/>
</dbReference>
<comment type="subcellular location">
    <subcellularLocation>
        <location evidence="1">Cytoplasm</location>
    </subcellularLocation>
</comment>
<keyword evidence="2" id="KW-0963">Cytoplasm</keyword>
<dbReference type="Pfam" id="PF02205">
    <property type="entry name" value="WH2"/>
    <property type="match status" value="1"/>
</dbReference>
<feature type="compositionally biased region" description="Low complexity" evidence="3">
    <location>
        <begin position="472"/>
        <end position="482"/>
    </location>
</feature>
<dbReference type="InterPro" id="IPR001245">
    <property type="entry name" value="Ser-Thr/Tyr_kinase_cat_dom"/>
</dbReference>
<dbReference type="GO" id="GO:0008333">
    <property type="term" value="P:endosome to lysosome transport"/>
    <property type="evidence" value="ECO:0007669"/>
    <property type="project" value="TreeGrafter"/>
</dbReference>
<evidence type="ECO:0000256" key="1">
    <source>
        <dbReference type="ARBA" id="ARBA00004496"/>
    </source>
</evidence>
<dbReference type="InterPro" id="IPR000719">
    <property type="entry name" value="Prot_kinase_dom"/>
</dbReference>
<dbReference type="VEuPathDB" id="VectorBase:LOC119175087"/>
<dbReference type="PROSITE" id="PS50011">
    <property type="entry name" value="PROTEIN_KINASE_DOM"/>
    <property type="match status" value="1"/>
</dbReference>
<feature type="compositionally biased region" description="Polar residues" evidence="3">
    <location>
        <begin position="529"/>
        <end position="542"/>
    </location>
</feature>
<dbReference type="GO" id="GO:0003779">
    <property type="term" value="F:actin binding"/>
    <property type="evidence" value="ECO:0007669"/>
    <property type="project" value="InterPro"/>
</dbReference>
<feature type="compositionally biased region" description="Pro residues" evidence="3">
    <location>
        <begin position="494"/>
        <end position="520"/>
    </location>
</feature>
<dbReference type="InterPro" id="IPR051837">
    <property type="entry name" value="SortingNexin/PXDomain-PKLike"/>
</dbReference>
<dbReference type="EMBL" id="GHWJ01001744">
    <property type="protein sequence ID" value="NOV34481.1"/>
    <property type="molecule type" value="Transcribed_RNA"/>
</dbReference>
<reference evidence="6" key="1">
    <citation type="submission" date="2019-09" db="EMBL/GenBank/DDBJ databases">
        <title>Organ-specific transcriptomic study of the physiology of the cattle tick, Rhipicephalus microplus.</title>
        <authorList>
            <person name="Tirloni L."/>
            <person name="Braz G."/>
            <person name="Gandara A.C.P."/>
            <person name="Sabadin G.A."/>
            <person name="da Silva R.M."/>
            <person name="Guizzo M.G."/>
            <person name="Machado J.A."/>
            <person name="Costa E.P."/>
            <person name="Gomes H.F."/>
            <person name="Moraes J."/>
            <person name="Mota M.B.S."/>
            <person name="Mesquita R.D."/>
            <person name="Alvarenga P.H."/>
            <person name="Alves F."/>
            <person name="Seixas A."/>
            <person name="da Fonseca R.N."/>
            <person name="Fogaca A."/>
            <person name="Logullo C."/>
            <person name="Tanaka A."/>
            <person name="Daffre S."/>
            <person name="Termignoni C."/>
            <person name="Vaz I.S.Jr."/>
            <person name="Oliveira P.L."/>
            <person name="Ribeiro J.M."/>
        </authorList>
    </citation>
    <scope>NUCLEOTIDE SEQUENCE</scope>
    <source>
        <strain evidence="6">Porto Alegre</strain>
    </source>
</reference>
<evidence type="ECO:0000313" key="6">
    <source>
        <dbReference type="EMBL" id="NOV34481.1"/>
    </source>
</evidence>
<dbReference type="GO" id="GO:0005886">
    <property type="term" value="C:plasma membrane"/>
    <property type="evidence" value="ECO:0007669"/>
    <property type="project" value="TreeGrafter"/>
</dbReference>
<dbReference type="FunFam" id="3.30.1520.10:FF:000010">
    <property type="entry name" value="PX domain-containing protein kinase-like protein isoform X6"/>
    <property type="match status" value="1"/>
</dbReference>
<protein>
    <submittedName>
        <fullName evidence="6">Putative px domain-containing protein</fullName>
    </submittedName>
</protein>
<accession>A0A6M2CLR5</accession>
<feature type="compositionally biased region" description="Basic and acidic residues" evidence="3">
    <location>
        <begin position="550"/>
        <end position="559"/>
    </location>
</feature>
<dbReference type="GO" id="GO:0043271">
    <property type="term" value="P:negative regulation of monoatomic ion transport"/>
    <property type="evidence" value="ECO:0007669"/>
    <property type="project" value="TreeGrafter"/>
</dbReference>
<feature type="region of interest" description="Disordered" evidence="3">
    <location>
        <begin position="435"/>
        <end position="559"/>
    </location>
</feature>
<feature type="domain" description="Protein kinase" evidence="4">
    <location>
        <begin position="149"/>
        <end position="464"/>
    </location>
</feature>
<dbReference type="PANTHER" id="PTHR22999:SF40">
    <property type="entry name" value="PX DOMAIN-CONTAINING PROTEIN KINASE-LIKE PROTEIN"/>
    <property type="match status" value="1"/>
</dbReference>
<dbReference type="OrthoDB" id="41200at2759"/>
<dbReference type="GO" id="GO:0045022">
    <property type="term" value="P:early endosome to late endosome transport"/>
    <property type="evidence" value="ECO:0007669"/>
    <property type="project" value="TreeGrafter"/>
</dbReference>
<dbReference type="GO" id="GO:0005770">
    <property type="term" value="C:late endosome"/>
    <property type="evidence" value="ECO:0007669"/>
    <property type="project" value="TreeGrafter"/>
</dbReference>
<dbReference type="InterPro" id="IPR001683">
    <property type="entry name" value="PX_dom"/>
</dbReference>
<dbReference type="GO" id="GO:0005769">
    <property type="term" value="C:early endosome"/>
    <property type="evidence" value="ECO:0007669"/>
    <property type="project" value="TreeGrafter"/>
</dbReference>
<proteinExistence type="predicted"/>
<dbReference type="PROSITE" id="PS50195">
    <property type="entry name" value="PX"/>
    <property type="match status" value="1"/>
</dbReference>
<dbReference type="Pfam" id="PF07714">
    <property type="entry name" value="PK_Tyr_Ser-Thr"/>
    <property type="match status" value="1"/>
</dbReference>
<name>A0A6M2CLR5_RHIMP</name>
<dbReference type="GO" id="GO:0006622">
    <property type="term" value="P:protein targeting to lysosome"/>
    <property type="evidence" value="ECO:0007669"/>
    <property type="project" value="TreeGrafter"/>
</dbReference>
<dbReference type="InterPro" id="IPR036871">
    <property type="entry name" value="PX_dom_sf"/>
</dbReference>
<dbReference type="GO" id="GO:0035091">
    <property type="term" value="F:phosphatidylinositol binding"/>
    <property type="evidence" value="ECO:0007669"/>
    <property type="project" value="InterPro"/>
</dbReference>
<dbReference type="Pfam" id="PF00787">
    <property type="entry name" value="PX"/>
    <property type="match status" value="1"/>
</dbReference>
<organism evidence="6">
    <name type="scientific">Rhipicephalus microplus</name>
    <name type="common">Cattle tick</name>
    <name type="synonym">Boophilus microplus</name>
    <dbReference type="NCBI Taxonomy" id="6941"/>
    <lineage>
        <taxon>Eukaryota</taxon>
        <taxon>Metazoa</taxon>
        <taxon>Ecdysozoa</taxon>
        <taxon>Arthropoda</taxon>
        <taxon>Chelicerata</taxon>
        <taxon>Arachnida</taxon>
        <taxon>Acari</taxon>
        <taxon>Parasitiformes</taxon>
        <taxon>Ixodida</taxon>
        <taxon>Ixodoidea</taxon>
        <taxon>Ixodidae</taxon>
        <taxon>Rhipicephalinae</taxon>
        <taxon>Rhipicephalus</taxon>
        <taxon>Boophilus</taxon>
    </lineage>
</organism>
<dbReference type="SMART" id="SM00312">
    <property type="entry name" value="PX"/>
    <property type="match status" value="1"/>
</dbReference>
<feature type="domain" description="PX" evidence="5">
    <location>
        <begin position="14"/>
        <end position="126"/>
    </location>
</feature>
<feature type="compositionally biased region" description="Polar residues" evidence="3">
    <location>
        <begin position="483"/>
        <end position="493"/>
    </location>
</feature>
<dbReference type="InterPro" id="IPR003124">
    <property type="entry name" value="WH2_dom"/>
</dbReference>
<dbReference type="InterPro" id="IPR011009">
    <property type="entry name" value="Kinase-like_dom_sf"/>
</dbReference>
<dbReference type="SUPFAM" id="SSF56112">
    <property type="entry name" value="Protein kinase-like (PK-like)"/>
    <property type="match status" value="1"/>
</dbReference>
<dbReference type="Gene3D" id="3.30.1520.10">
    <property type="entry name" value="Phox-like domain"/>
    <property type="match status" value="1"/>
</dbReference>
<evidence type="ECO:0000259" key="4">
    <source>
        <dbReference type="PROSITE" id="PS50011"/>
    </source>
</evidence>
<dbReference type="Gene3D" id="1.10.510.10">
    <property type="entry name" value="Transferase(Phosphotransferase) domain 1"/>
    <property type="match status" value="1"/>
</dbReference>
<sequence length="559" mass="62590">MAMFEERRSTKILLDDTLPLSCVIESSENVQGHTCYNVRVQRGFHQETTWVVQRRYSDFDALHNQLQVSGQELPLPPKKLFNKMSREFIAERQQKLQEYLDLVLSEPILSQCLAVKRFLDPNNYSQNFCEAALQHVSMLFRSEDHWEVVDPLPDIGWRFRKQYFMVRRKGDLKDKPRLLMWVPLGPDFYLTVKDLQVALKLLTAIQHPNVLPLCLGCVNESGAALVQEFCPQGSLRDELCQAKPRDSYLRKYGTVRQPKPIAPATVAHLGRQVLQVLSGLHQNGFHHGHLHLGNIVLRGGNCVVTALQNQLLGLPNRLRPLIVHLKKVRTAEAVDVYSFGHMIYEMTFGRPCSSPTCDSFPAPCPPELRSVLEALLSTEACKNGLPSVENLLMHPFFQNVAPANGSTAKLALRVPSSLKDALKMARSLTEKRLQEDQKQLRQHTKLSKAQARLSQDENRKKRLLELRKAESSRTQARSTSTRVEATSVTKSQTPLPPPPPPPPPPISPPPPPPPPGPPTPGSGSSGSSTDRSALLSSITSFNKGALRRTTTKDCSRPKL</sequence>